<dbReference type="GO" id="GO:0005634">
    <property type="term" value="C:nucleus"/>
    <property type="evidence" value="ECO:0007669"/>
    <property type="project" value="UniProtKB-SubCell"/>
</dbReference>
<feature type="domain" description="MADS-box" evidence="6">
    <location>
        <begin position="1"/>
        <end position="61"/>
    </location>
</feature>
<evidence type="ECO:0000313" key="8">
    <source>
        <dbReference type="Proteomes" id="UP001164929"/>
    </source>
</evidence>
<dbReference type="FunFam" id="3.40.1810.10:FF:000003">
    <property type="entry name" value="MADS-box transcription factor MADS-MC"/>
    <property type="match status" value="1"/>
</dbReference>
<proteinExistence type="predicted"/>
<reference evidence="7" key="1">
    <citation type="journal article" date="2023" name="Mol. Ecol. Resour.">
        <title>Chromosome-level genome assembly of a triploid poplar Populus alba 'Berolinensis'.</title>
        <authorList>
            <person name="Chen S."/>
            <person name="Yu Y."/>
            <person name="Wang X."/>
            <person name="Wang S."/>
            <person name="Zhang T."/>
            <person name="Zhou Y."/>
            <person name="He R."/>
            <person name="Meng N."/>
            <person name="Wang Y."/>
            <person name="Liu W."/>
            <person name="Liu Z."/>
            <person name="Liu J."/>
            <person name="Guo Q."/>
            <person name="Huang H."/>
            <person name="Sederoff R.R."/>
            <person name="Wang G."/>
            <person name="Qu G."/>
            <person name="Chen S."/>
        </authorList>
    </citation>
    <scope>NUCLEOTIDE SEQUENCE</scope>
    <source>
        <strain evidence="7">SC-2020</strain>
    </source>
</reference>
<dbReference type="InterPro" id="IPR036879">
    <property type="entry name" value="TF_MADSbox_sf"/>
</dbReference>
<evidence type="ECO:0000313" key="7">
    <source>
        <dbReference type="EMBL" id="KAJ6978350.1"/>
    </source>
</evidence>
<evidence type="ECO:0000259" key="6">
    <source>
        <dbReference type="PROSITE" id="PS50066"/>
    </source>
</evidence>
<evidence type="ECO:0000256" key="2">
    <source>
        <dbReference type="ARBA" id="ARBA00023015"/>
    </source>
</evidence>
<keyword evidence="5" id="KW-0539">Nucleus</keyword>
<dbReference type="EMBL" id="JAQIZT010000012">
    <property type="protein sequence ID" value="KAJ6978350.1"/>
    <property type="molecule type" value="Genomic_DNA"/>
</dbReference>
<evidence type="ECO:0000256" key="3">
    <source>
        <dbReference type="ARBA" id="ARBA00023125"/>
    </source>
</evidence>
<keyword evidence="8" id="KW-1185">Reference proteome</keyword>
<dbReference type="InterPro" id="IPR050142">
    <property type="entry name" value="MADS-box/MEF2_TF"/>
</dbReference>
<dbReference type="Gene3D" id="3.40.1810.10">
    <property type="entry name" value="Transcription factor, MADS-box"/>
    <property type="match status" value="1"/>
</dbReference>
<dbReference type="PROSITE" id="PS50066">
    <property type="entry name" value="MADS_BOX_2"/>
    <property type="match status" value="1"/>
</dbReference>
<keyword evidence="4" id="KW-0804">Transcription</keyword>
<dbReference type="PROSITE" id="PS00350">
    <property type="entry name" value="MADS_BOX_1"/>
    <property type="match status" value="1"/>
</dbReference>
<name>A0AAD6Q589_9ROSI</name>
<evidence type="ECO:0000256" key="5">
    <source>
        <dbReference type="ARBA" id="ARBA00023242"/>
    </source>
</evidence>
<dbReference type="Proteomes" id="UP001164929">
    <property type="component" value="Chromosome 12"/>
</dbReference>
<dbReference type="PANTHER" id="PTHR48019">
    <property type="entry name" value="SERUM RESPONSE FACTOR HOMOLOG"/>
    <property type="match status" value="1"/>
</dbReference>
<dbReference type="GO" id="GO:0045944">
    <property type="term" value="P:positive regulation of transcription by RNA polymerase II"/>
    <property type="evidence" value="ECO:0007669"/>
    <property type="project" value="InterPro"/>
</dbReference>
<dbReference type="GO" id="GO:0046983">
    <property type="term" value="F:protein dimerization activity"/>
    <property type="evidence" value="ECO:0007669"/>
    <property type="project" value="InterPro"/>
</dbReference>
<dbReference type="SUPFAM" id="SSF55455">
    <property type="entry name" value="SRF-like"/>
    <property type="match status" value="1"/>
</dbReference>
<dbReference type="InterPro" id="IPR002100">
    <property type="entry name" value="TF_MADSbox"/>
</dbReference>
<dbReference type="Pfam" id="PF00319">
    <property type="entry name" value="SRF-TF"/>
    <property type="match status" value="1"/>
</dbReference>
<dbReference type="AlphaFoldDB" id="A0AAD6Q589"/>
<organism evidence="7 8">
    <name type="scientific">Populus alba x Populus x berolinensis</name>
    <dbReference type="NCBI Taxonomy" id="444605"/>
    <lineage>
        <taxon>Eukaryota</taxon>
        <taxon>Viridiplantae</taxon>
        <taxon>Streptophyta</taxon>
        <taxon>Embryophyta</taxon>
        <taxon>Tracheophyta</taxon>
        <taxon>Spermatophyta</taxon>
        <taxon>Magnoliopsida</taxon>
        <taxon>eudicotyledons</taxon>
        <taxon>Gunneridae</taxon>
        <taxon>Pentapetalae</taxon>
        <taxon>rosids</taxon>
        <taxon>fabids</taxon>
        <taxon>Malpighiales</taxon>
        <taxon>Salicaceae</taxon>
        <taxon>Saliceae</taxon>
        <taxon>Populus</taxon>
    </lineage>
</organism>
<protein>
    <recommendedName>
        <fullName evidence="6">MADS-box domain-containing protein</fullName>
    </recommendedName>
</protein>
<accession>A0AAD6Q589</accession>
<dbReference type="CDD" id="cd00265">
    <property type="entry name" value="MADS_MEF2_like"/>
    <property type="match status" value="1"/>
</dbReference>
<keyword evidence="3" id="KW-0238">DNA-binding</keyword>
<dbReference type="InterPro" id="IPR033896">
    <property type="entry name" value="MEF2-like_N"/>
</dbReference>
<comment type="subcellular location">
    <subcellularLocation>
        <location evidence="1">Nucleus</location>
    </subcellularLocation>
</comment>
<keyword evidence="2" id="KW-0805">Transcription regulation</keyword>
<dbReference type="GO" id="GO:0000977">
    <property type="term" value="F:RNA polymerase II transcription regulatory region sequence-specific DNA binding"/>
    <property type="evidence" value="ECO:0007669"/>
    <property type="project" value="InterPro"/>
</dbReference>
<evidence type="ECO:0000256" key="1">
    <source>
        <dbReference type="ARBA" id="ARBA00004123"/>
    </source>
</evidence>
<evidence type="ECO:0000256" key="4">
    <source>
        <dbReference type="ARBA" id="ARBA00023163"/>
    </source>
</evidence>
<comment type="caution">
    <text evidence="7">The sequence shown here is derived from an EMBL/GenBank/DDBJ whole genome shotgun (WGS) entry which is preliminary data.</text>
</comment>
<dbReference type="SMART" id="SM00432">
    <property type="entry name" value="MADS"/>
    <property type="match status" value="1"/>
</dbReference>
<gene>
    <name evidence="7" type="ORF">NC653_030048</name>
</gene>
<sequence length="86" mass="9806">MGRGRIQLKRIENKINRQVTFSKRRSGLLKKAHEISVLCDAEVALIVISTKGKLFEYATDSWYVQSISLFFFITTLSLSESHSLSL</sequence>
<dbReference type="PRINTS" id="PR00404">
    <property type="entry name" value="MADSDOMAIN"/>
</dbReference>